<comment type="caution">
    <text evidence="1">The sequence shown here is derived from an EMBL/GenBank/DDBJ whole genome shotgun (WGS) entry which is preliminary data.</text>
</comment>
<reference evidence="1" key="2">
    <citation type="submission" date="2023-05" db="EMBL/GenBank/DDBJ databases">
        <authorList>
            <consortium name="Lawrence Berkeley National Laboratory"/>
            <person name="Steindorff A."/>
            <person name="Hensen N."/>
            <person name="Bonometti L."/>
            <person name="Westerberg I."/>
            <person name="Brannstrom I.O."/>
            <person name="Guillou S."/>
            <person name="Cros-Aarteil S."/>
            <person name="Calhoun S."/>
            <person name="Haridas S."/>
            <person name="Kuo A."/>
            <person name="Mondo S."/>
            <person name="Pangilinan J."/>
            <person name="Riley R."/>
            <person name="Labutti K."/>
            <person name="Andreopoulos B."/>
            <person name="Lipzen A."/>
            <person name="Chen C."/>
            <person name="Yanf M."/>
            <person name="Daum C."/>
            <person name="Ng V."/>
            <person name="Clum A."/>
            <person name="Ohm R."/>
            <person name="Martin F."/>
            <person name="Silar P."/>
            <person name="Natvig D."/>
            <person name="Lalanne C."/>
            <person name="Gautier V."/>
            <person name="Ament-Velasquez S.L."/>
            <person name="Kruys A."/>
            <person name="Hutchinson M.I."/>
            <person name="Powell A.J."/>
            <person name="Barry K."/>
            <person name="Miller A.N."/>
            <person name="Grigoriev I.V."/>
            <person name="Debuchy R."/>
            <person name="Gladieux P."/>
            <person name="Thoren M.H."/>
            <person name="Johannesson H."/>
        </authorList>
    </citation>
    <scope>NUCLEOTIDE SEQUENCE</scope>
    <source>
        <strain evidence="1">CBS 532.94</strain>
    </source>
</reference>
<evidence type="ECO:0000313" key="1">
    <source>
        <dbReference type="EMBL" id="KAK4233158.1"/>
    </source>
</evidence>
<evidence type="ECO:0000313" key="2">
    <source>
        <dbReference type="Proteomes" id="UP001303760"/>
    </source>
</evidence>
<organism evidence="1 2">
    <name type="scientific">Achaetomium macrosporum</name>
    <dbReference type="NCBI Taxonomy" id="79813"/>
    <lineage>
        <taxon>Eukaryota</taxon>
        <taxon>Fungi</taxon>
        <taxon>Dikarya</taxon>
        <taxon>Ascomycota</taxon>
        <taxon>Pezizomycotina</taxon>
        <taxon>Sordariomycetes</taxon>
        <taxon>Sordariomycetidae</taxon>
        <taxon>Sordariales</taxon>
        <taxon>Chaetomiaceae</taxon>
        <taxon>Achaetomium</taxon>
    </lineage>
</organism>
<dbReference type="AlphaFoldDB" id="A0AAN7C0N5"/>
<protein>
    <recommendedName>
        <fullName evidence="3">NACHT domain-containing protein</fullName>
    </recommendedName>
</protein>
<reference evidence="1" key="1">
    <citation type="journal article" date="2023" name="Mol. Phylogenet. Evol.">
        <title>Genome-scale phylogeny and comparative genomics of the fungal order Sordariales.</title>
        <authorList>
            <person name="Hensen N."/>
            <person name="Bonometti L."/>
            <person name="Westerberg I."/>
            <person name="Brannstrom I.O."/>
            <person name="Guillou S."/>
            <person name="Cros-Aarteil S."/>
            <person name="Calhoun S."/>
            <person name="Haridas S."/>
            <person name="Kuo A."/>
            <person name="Mondo S."/>
            <person name="Pangilinan J."/>
            <person name="Riley R."/>
            <person name="LaButti K."/>
            <person name="Andreopoulos B."/>
            <person name="Lipzen A."/>
            <person name="Chen C."/>
            <person name="Yan M."/>
            <person name="Daum C."/>
            <person name="Ng V."/>
            <person name="Clum A."/>
            <person name="Steindorff A."/>
            <person name="Ohm R.A."/>
            <person name="Martin F."/>
            <person name="Silar P."/>
            <person name="Natvig D.O."/>
            <person name="Lalanne C."/>
            <person name="Gautier V."/>
            <person name="Ament-Velasquez S.L."/>
            <person name="Kruys A."/>
            <person name="Hutchinson M.I."/>
            <person name="Powell A.J."/>
            <person name="Barry K."/>
            <person name="Miller A.N."/>
            <person name="Grigoriev I.V."/>
            <person name="Debuchy R."/>
            <person name="Gladieux P."/>
            <person name="Hiltunen Thoren M."/>
            <person name="Johannesson H."/>
        </authorList>
    </citation>
    <scope>NUCLEOTIDE SEQUENCE</scope>
    <source>
        <strain evidence="1">CBS 532.94</strain>
    </source>
</reference>
<dbReference type="PANTHER" id="PTHR10039">
    <property type="entry name" value="AMELOGENIN"/>
    <property type="match status" value="1"/>
</dbReference>
<dbReference type="Proteomes" id="UP001303760">
    <property type="component" value="Unassembled WGS sequence"/>
</dbReference>
<proteinExistence type="predicted"/>
<sequence length="202" mass="22846">MVTQLRPSRTFCIIDGLDECQPDSLHQLLSKLQLLGATEPEQQQAADSFKGIILSREYPTSIRSALGTAIRIQLDCAPGCAWSEGLERYISLAVDDLGRATNKNYPQELSNKVKKVLLERSEGTYLWVSFIIRELQDKEPSEVEECLQQLPSGLDDVYGRLISQFRRDHLEQIWEVFDWCLFAREPLSLRGVGTCGASRLAQ</sequence>
<gene>
    <name evidence="1" type="ORF">C8A03DRAFT_39154</name>
</gene>
<accession>A0AAN7C0N5</accession>
<name>A0AAN7C0N5_9PEZI</name>
<dbReference type="EMBL" id="MU860647">
    <property type="protein sequence ID" value="KAK4233158.1"/>
    <property type="molecule type" value="Genomic_DNA"/>
</dbReference>
<dbReference type="PANTHER" id="PTHR10039:SF14">
    <property type="entry name" value="NACHT DOMAIN-CONTAINING PROTEIN"/>
    <property type="match status" value="1"/>
</dbReference>
<keyword evidence="2" id="KW-1185">Reference proteome</keyword>
<evidence type="ECO:0008006" key="3">
    <source>
        <dbReference type="Google" id="ProtNLM"/>
    </source>
</evidence>